<keyword evidence="2" id="KW-1185">Reference proteome</keyword>
<gene>
    <name evidence="1" type="ORF">PGIGA_G00078060</name>
</gene>
<sequence length="394" mass="41905">MCNSTGTSCNFSCHCGYSYIMSVFANNQAGASPPGPVLNKTTIPCCPNIVAVNSISWESLMIQWQAVRGADLYKVQAVDSSNQTVLCNDTSPMCVLSDLNCNTMYNVFVFPCNEALGCNNSCRPQTQETAPCMPERVTVRPINSSSINITWTPTNKVAKYTVTVIALDSSFTCQSSATSCQVNGLSCGSSYQVTSIASTDAGQSIPSYSVSFQTAPCCPATLNVTQVTQAMSNVSWSDAQGAQSFMASLTSSRGNATCHTTQTKCLMGCITCGTNYTVSLQVTNSNGDTAVCVYRGFSTSKCCPSRIRLHTRFNNTLRVSWLSSSSGNFTAQVTGGGRDYACSPAPGQSMCDVSEVTCGDVYTVMVAPINPDGTMVPFCPSRMYSGMITSLFTL</sequence>
<accession>A0ACC5X8U7</accession>
<comment type="caution">
    <text evidence="1">The sequence shown here is derived from an EMBL/GenBank/DDBJ whole genome shotgun (WGS) entry which is preliminary data.</text>
</comment>
<dbReference type="EMBL" id="CM040469">
    <property type="protein sequence ID" value="MCI4387774.1"/>
    <property type="molecule type" value="Genomic_DNA"/>
</dbReference>
<organism evidence="1 2">
    <name type="scientific">Pangasianodon gigas</name>
    <name type="common">Mekong giant catfish</name>
    <name type="synonym">Pangasius gigas</name>
    <dbReference type="NCBI Taxonomy" id="30993"/>
    <lineage>
        <taxon>Eukaryota</taxon>
        <taxon>Metazoa</taxon>
        <taxon>Chordata</taxon>
        <taxon>Craniata</taxon>
        <taxon>Vertebrata</taxon>
        <taxon>Euteleostomi</taxon>
        <taxon>Actinopterygii</taxon>
        <taxon>Neopterygii</taxon>
        <taxon>Teleostei</taxon>
        <taxon>Ostariophysi</taxon>
        <taxon>Siluriformes</taxon>
        <taxon>Pangasiidae</taxon>
        <taxon>Pangasianodon</taxon>
    </lineage>
</organism>
<name>A0ACC5X8U7_PANGG</name>
<proteinExistence type="predicted"/>
<protein>
    <submittedName>
        <fullName evidence="1">Uncharacterized protein</fullName>
    </submittedName>
</protein>
<evidence type="ECO:0000313" key="2">
    <source>
        <dbReference type="Proteomes" id="UP000829447"/>
    </source>
</evidence>
<evidence type="ECO:0000313" key="1">
    <source>
        <dbReference type="EMBL" id="MCI4387774.1"/>
    </source>
</evidence>
<dbReference type="Proteomes" id="UP000829447">
    <property type="component" value="Linkage Group LG16"/>
</dbReference>
<reference evidence="1 2" key="1">
    <citation type="journal article" date="2022" name="bioRxiv">
        <title>An ancient truncated duplication of the anti-Mullerian hormone receptor type 2 gene is a potential conserved master sex determinant in the Pangasiidae catfish family.</title>
        <authorList>
            <person name="Wen M."/>
            <person name="Pan Q."/>
            <person name="Jouanno E."/>
            <person name="Montfort J."/>
            <person name="Zahm M."/>
            <person name="Cabau C."/>
            <person name="Klopp C."/>
            <person name="Iampietro C."/>
            <person name="Roques C."/>
            <person name="Bouchez O."/>
            <person name="Castinel A."/>
            <person name="Donnadieu C."/>
            <person name="Parrinello H."/>
            <person name="Poncet C."/>
            <person name="Belmonte E."/>
            <person name="Gautier V."/>
            <person name="Avarre J.-C."/>
            <person name="Dugue R."/>
            <person name="Gustiano R."/>
            <person name="Ha T.T.T."/>
            <person name="Campet M."/>
            <person name="Sriphairoj K."/>
            <person name="Ribolli J."/>
            <person name="de Almeida F.L."/>
            <person name="Desvignes T."/>
            <person name="Postlethwait J.H."/>
            <person name="Bucao C.F."/>
            <person name="Robinson-Rechavi M."/>
            <person name="Bobe J."/>
            <person name="Herpin A."/>
            <person name="Guiguen Y."/>
        </authorList>
    </citation>
    <scope>NUCLEOTIDE SEQUENCE [LARGE SCALE GENOMIC DNA]</scope>
    <source>
        <strain evidence="1">YG-Dec2019</strain>
    </source>
</reference>